<feature type="non-terminal residue" evidence="13">
    <location>
        <position position="1720"/>
    </location>
</feature>
<gene>
    <name evidence="13" type="primary">Kif20b</name>
    <name evidence="13" type="ORF">CENBEN_R13150</name>
</gene>
<evidence type="ECO:0000256" key="9">
    <source>
        <dbReference type="PROSITE-ProRule" id="PRU00283"/>
    </source>
</evidence>
<keyword evidence="4 9" id="KW-0547">Nucleotide-binding</keyword>
<dbReference type="CDD" id="cd21786">
    <property type="entry name" value="RBD_KIF20B"/>
    <property type="match status" value="1"/>
</dbReference>
<dbReference type="Pfam" id="PF00225">
    <property type="entry name" value="Kinesin"/>
    <property type="match status" value="1"/>
</dbReference>
<evidence type="ECO:0000256" key="10">
    <source>
        <dbReference type="SAM" id="Coils"/>
    </source>
</evidence>
<dbReference type="SMART" id="SM00129">
    <property type="entry name" value="KISc"/>
    <property type="match status" value="1"/>
</dbReference>
<feature type="compositionally biased region" description="Basic and acidic residues" evidence="11">
    <location>
        <begin position="1521"/>
        <end position="1533"/>
    </location>
</feature>
<evidence type="ECO:0000256" key="2">
    <source>
        <dbReference type="ARBA" id="ARBA00022490"/>
    </source>
</evidence>
<feature type="binding site" evidence="9">
    <location>
        <begin position="147"/>
        <end position="154"/>
    </location>
    <ligand>
        <name>ATP</name>
        <dbReference type="ChEBI" id="CHEBI:30616"/>
    </ligand>
</feature>
<accession>A0A852LJF9</accession>
<comment type="similarity">
    <text evidence="9">Belongs to the TRAFAC class myosin-kinesin ATPase superfamily. Kinesin family.</text>
</comment>
<feature type="coiled-coil region" evidence="10">
    <location>
        <begin position="792"/>
        <end position="826"/>
    </location>
</feature>
<feature type="compositionally biased region" description="Basic and acidic residues" evidence="11">
    <location>
        <begin position="1699"/>
        <end position="1709"/>
    </location>
</feature>
<evidence type="ECO:0000256" key="7">
    <source>
        <dbReference type="ARBA" id="ARBA00023175"/>
    </source>
</evidence>
<organism evidence="13 14">
    <name type="scientific">Centropus bengalensis</name>
    <name type="common">lesser coucal</name>
    <dbReference type="NCBI Taxonomy" id="1463675"/>
    <lineage>
        <taxon>Eukaryota</taxon>
        <taxon>Metazoa</taxon>
        <taxon>Chordata</taxon>
        <taxon>Craniata</taxon>
        <taxon>Vertebrata</taxon>
        <taxon>Euteleostomi</taxon>
        <taxon>Archelosauria</taxon>
        <taxon>Archosauria</taxon>
        <taxon>Dinosauria</taxon>
        <taxon>Saurischia</taxon>
        <taxon>Theropoda</taxon>
        <taxon>Coelurosauria</taxon>
        <taxon>Aves</taxon>
        <taxon>Neognathae</taxon>
        <taxon>Neoaves</taxon>
        <taxon>Otidimorphae</taxon>
        <taxon>Cuculiformes</taxon>
        <taxon>Centropidae</taxon>
        <taxon>Centropus</taxon>
    </lineage>
</organism>
<dbReference type="PRINTS" id="PR00380">
    <property type="entry name" value="KINESINHEAVY"/>
</dbReference>
<dbReference type="PROSITE" id="PS50067">
    <property type="entry name" value="KINESIN_MOTOR_2"/>
    <property type="match status" value="1"/>
</dbReference>
<feature type="domain" description="Kinesin motor" evidence="12">
    <location>
        <begin position="53"/>
        <end position="457"/>
    </location>
</feature>
<dbReference type="GO" id="GO:0090307">
    <property type="term" value="P:mitotic spindle assembly"/>
    <property type="evidence" value="ECO:0007669"/>
    <property type="project" value="TreeGrafter"/>
</dbReference>
<dbReference type="PANTHER" id="PTHR47970">
    <property type="entry name" value="KINESIN-LIKE PROTEIN KIF11"/>
    <property type="match status" value="1"/>
</dbReference>
<keyword evidence="14" id="KW-1185">Reference proteome</keyword>
<sequence>MEQTSDHEKHYRPSYIDVVELPERTGPVNVEDIKADLSSELSSVLDASQPKGHIQVYLRIRPFTSLEQENELQDCVSIEDSTTIILKPPKNSLSRLSEKTAGQMTQKFTFSQVFGPETTQEEFFEGTVGQPVQDFLDGYNHLVFSYGVTNAGKTYTFQGTEDDVGILPRTMDMLFKSIEGKLYTAMDLKPHRCRDYIKLTKDQEREETAIKNSLLRLTKEKILYLTDLEELLEDSEQSSTTMKNCAKFSVWISFFEIYNEYLYDLLIPSSNDKKRKTLRLAQDVKGFSYVKGLQWIQISDAKEAFRLLKLGLRHQSIASTKLNTSSSRSHSIFTVRVLKIEDSGGPQVTRVNELSMCDLAGSERYTKTHNEGDRLKESGNINTSLLILGKCINALKNCQQSKLHQHIPFRESKLTHFLQGYFSGKGKVYMIVNISCCASAYDETLSVLKFSAIAQKILLMDRSVLAQDQSYGQKSARESSLLCDARNPARKRATIRWDRSLEDVIEDADDEMEEQHNSSLEAAQKCEVIIGKEEYMVSSRAILRIHRLLHLIEKLKNNLIAEKKSKFLLEAKIREEVTQEFNQYFAEQEMYFKECLSRQKEQLEEDCDRRLEIFKELVNGGIEDTDQSDVKGQPCKYSIGPGTDVGFQGFIDSLQSDVIGIKKQAEAAQACVVSLQDQQQAIVMLEKQLEEVTAELRQTKEELIEKNKGELDDTISTLTRELAEKKSAQVRESSQPKDCEETAVIVGRKRCMGNQPAVEEEPPTKKGIIPAVSQQSKNEHMKMNTSENYTEIAALEERTATLVSQVAALEEQCRRENNEKELLRGQITNLHLKLSDSEEKAFSLNEELQWCRADYQDIVSELNKEKTLNKEKEEKIIQLNNEVEVAKQNIIDKVSKVKTMQSKVSMLYKCHLAPDAMDIDLVKDSSDSQKDEPERTQMSPVCVQPQTATTADLRCESSFHCFVENIWEECKNITKASSQKSQQIQKLLQEVEDLKRRLDDTKNDNNQQKITLNEIANQDHQSTEEKDLINQLQAQIQKKTQDFEKRASEDHRVIAQLEGEVASYKEKTSELECLLQAFRAKDDDVTKLEVALKEKESIILNLESNTVALQERCINSDKKMKELNDKEAILKEEIAQLMDSLENMKHASQEKEKKQNEQIQSIELLRKDLLESSSLVQSLKKDLERKEEEYTDLKEKYSDAKKQIQQVQKQVCAMQSEEKSLRKKVNELERTKNQFREELEKKQCTILQLKKQLNNEKLEEISKQYEKTCKDLCAKEKIIEDMRMALEEQEQTQIEQDKALEAKLEETNRLVLELEACKQRNRELNNQSDGDCKQKMSKNEEKSLNENEELMKLQKELQENEEKYQTERKKWLEEKKRFVSQVKEAENLRRKEMRELAEEKKRHVEQQAEIERLAAQLVEKDSNLQKWREERDKLVEALEVQLKTLASKAMEKDKELAELKEASLKESKELRKESKQHVNHGSYKSLAEVPLPEEGHDKSDQPVNTEDHSEIVLDSAEVSTEDGKTSRFPKPEMEIQFTPLQPNKMEVKHQGSTLPVTVKMLKPKNKRKFEDVDEDFVKSENKKNAKAAMPNSPSTSNKKMASTTESLRKEYSLRYQESTSSKKSAKNKDGTLQRIGNFLQSSPAIIHSKAKKLIATIGSPTSAEPENVKENDLKPKRAKRKLYSVAISSPLDIPATSVKQKEKESDHLIIKRRLRARPAK</sequence>
<dbReference type="Gene3D" id="3.40.850.10">
    <property type="entry name" value="Kinesin motor domain"/>
    <property type="match status" value="1"/>
</dbReference>
<feature type="region of interest" description="Disordered" evidence="11">
    <location>
        <begin position="1467"/>
        <end position="1560"/>
    </location>
</feature>
<dbReference type="GO" id="GO:0005524">
    <property type="term" value="F:ATP binding"/>
    <property type="evidence" value="ECO:0007669"/>
    <property type="project" value="UniProtKB-UniRule"/>
</dbReference>
<feature type="compositionally biased region" description="Polar residues" evidence="11">
    <location>
        <begin position="1004"/>
        <end position="1020"/>
    </location>
</feature>
<evidence type="ECO:0000256" key="3">
    <source>
        <dbReference type="ARBA" id="ARBA00022553"/>
    </source>
</evidence>
<feature type="region of interest" description="Disordered" evidence="11">
    <location>
        <begin position="1323"/>
        <end position="1342"/>
    </location>
</feature>
<evidence type="ECO:0000313" key="14">
    <source>
        <dbReference type="Proteomes" id="UP000632886"/>
    </source>
</evidence>
<dbReference type="InterPro" id="IPR036961">
    <property type="entry name" value="Kinesin_motor_dom_sf"/>
</dbReference>
<dbReference type="EMBL" id="WBNK01000262">
    <property type="protein sequence ID" value="NXX91623.1"/>
    <property type="molecule type" value="Genomic_DNA"/>
</dbReference>
<evidence type="ECO:0000259" key="12">
    <source>
        <dbReference type="PROSITE" id="PS50067"/>
    </source>
</evidence>
<evidence type="ECO:0000256" key="5">
    <source>
        <dbReference type="ARBA" id="ARBA00022840"/>
    </source>
</evidence>
<keyword evidence="7 9" id="KW-0505">Motor protein</keyword>
<name>A0A852LJF9_9AVES</name>
<proteinExistence type="inferred from homology"/>
<dbReference type="PANTHER" id="PTHR47970:SF29">
    <property type="entry name" value="KINESIN FAMILY MEMBER 20B"/>
    <property type="match status" value="1"/>
</dbReference>
<keyword evidence="5 9" id="KW-0067">ATP-binding</keyword>
<dbReference type="GO" id="GO:0007018">
    <property type="term" value="P:microtubule-based movement"/>
    <property type="evidence" value="ECO:0007669"/>
    <property type="project" value="InterPro"/>
</dbReference>
<feature type="compositionally biased region" description="Polar residues" evidence="11">
    <location>
        <begin position="1591"/>
        <end position="1605"/>
    </location>
</feature>
<dbReference type="SUPFAM" id="SSF52540">
    <property type="entry name" value="P-loop containing nucleoside triphosphate hydrolases"/>
    <property type="match status" value="1"/>
</dbReference>
<comment type="subcellular location">
    <subcellularLocation>
        <location evidence="1">Cytoplasm</location>
        <location evidence="1">Cytoskeleton</location>
        <location evidence="1">Spindle</location>
    </subcellularLocation>
</comment>
<feature type="coiled-coil region" evidence="10">
    <location>
        <begin position="675"/>
        <end position="709"/>
    </location>
</feature>
<dbReference type="Proteomes" id="UP000632886">
    <property type="component" value="Unassembled WGS sequence"/>
</dbReference>
<dbReference type="CDD" id="cd01368">
    <property type="entry name" value="KISc_KIF23_like"/>
    <property type="match status" value="1"/>
</dbReference>
<reference evidence="13 14" key="1">
    <citation type="submission" date="2020-02" db="EMBL/GenBank/DDBJ databases">
        <title>Bird 10,000 Genomes (B10K) Project - Family phase.</title>
        <authorList>
            <person name="Zhang G."/>
        </authorList>
    </citation>
    <scope>NUCLEOTIDE SEQUENCE [LARGE SCALE GENOMIC DNA]</scope>
    <source>
        <strain evidence="13">B10K-DU-017-21</strain>
    </source>
</reference>
<keyword evidence="2" id="KW-0963">Cytoplasm</keyword>
<evidence type="ECO:0000256" key="1">
    <source>
        <dbReference type="ARBA" id="ARBA00004186"/>
    </source>
</evidence>
<feature type="compositionally biased region" description="Basic and acidic residues" evidence="11">
    <location>
        <begin position="1467"/>
        <end position="1476"/>
    </location>
</feature>
<feature type="compositionally biased region" description="Basic and acidic residues" evidence="11">
    <location>
        <begin position="1493"/>
        <end position="1511"/>
    </location>
</feature>
<evidence type="ECO:0000256" key="6">
    <source>
        <dbReference type="ARBA" id="ARBA00023054"/>
    </source>
</evidence>
<protein>
    <submittedName>
        <fullName evidence="13">KI20B protein</fullName>
    </submittedName>
</protein>
<dbReference type="GO" id="GO:0072686">
    <property type="term" value="C:mitotic spindle"/>
    <property type="evidence" value="ECO:0007669"/>
    <property type="project" value="TreeGrafter"/>
</dbReference>
<comment type="caution">
    <text evidence="13">The sequence shown here is derived from an EMBL/GenBank/DDBJ whole genome shotgun (WGS) entry which is preliminary data.</text>
</comment>
<feature type="compositionally biased region" description="Basic residues" evidence="11">
    <location>
        <begin position="1710"/>
        <end position="1720"/>
    </location>
</feature>
<keyword evidence="3" id="KW-0597">Phosphoprotein</keyword>
<feature type="region of interest" description="Disordered" evidence="11">
    <location>
        <begin position="1572"/>
        <end position="1629"/>
    </location>
</feature>
<dbReference type="GO" id="GO:0008017">
    <property type="term" value="F:microtubule binding"/>
    <property type="evidence" value="ECO:0007669"/>
    <property type="project" value="InterPro"/>
</dbReference>
<keyword evidence="6 10" id="KW-0175">Coiled coil</keyword>
<feature type="region of interest" description="Disordered" evidence="11">
    <location>
        <begin position="1696"/>
        <end position="1720"/>
    </location>
</feature>
<feature type="non-terminal residue" evidence="13">
    <location>
        <position position="1"/>
    </location>
</feature>
<feature type="compositionally biased region" description="Basic and acidic residues" evidence="11">
    <location>
        <begin position="1330"/>
        <end position="1342"/>
    </location>
</feature>
<dbReference type="GO" id="GO:0051231">
    <property type="term" value="P:spindle elongation"/>
    <property type="evidence" value="ECO:0007669"/>
    <property type="project" value="TreeGrafter"/>
</dbReference>
<dbReference type="InterPro" id="IPR047149">
    <property type="entry name" value="KIF11-like"/>
</dbReference>
<dbReference type="GO" id="GO:0005876">
    <property type="term" value="C:spindle microtubule"/>
    <property type="evidence" value="ECO:0007669"/>
    <property type="project" value="TreeGrafter"/>
</dbReference>
<dbReference type="InterPro" id="IPR027417">
    <property type="entry name" value="P-loop_NTPase"/>
</dbReference>
<dbReference type="InterPro" id="IPR001752">
    <property type="entry name" value="Kinesin_motor_dom"/>
</dbReference>
<feature type="coiled-coil region" evidence="10">
    <location>
        <begin position="855"/>
        <end position="889"/>
    </location>
</feature>
<feature type="region of interest" description="Disordered" evidence="11">
    <location>
        <begin position="998"/>
        <end position="1021"/>
    </location>
</feature>
<evidence type="ECO:0000256" key="8">
    <source>
        <dbReference type="ARBA" id="ARBA00023212"/>
    </source>
</evidence>
<evidence type="ECO:0000256" key="4">
    <source>
        <dbReference type="ARBA" id="ARBA00022741"/>
    </source>
</evidence>
<dbReference type="GO" id="GO:0005634">
    <property type="term" value="C:nucleus"/>
    <property type="evidence" value="ECO:0007669"/>
    <property type="project" value="TreeGrafter"/>
</dbReference>
<evidence type="ECO:0000256" key="11">
    <source>
        <dbReference type="SAM" id="MobiDB-lite"/>
    </source>
</evidence>
<evidence type="ECO:0000313" key="13">
    <source>
        <dbReference type="EMBL" id="NXX91623.1"/>
    </source>
</evidence>
<keyword evidence="8" id="KW-0206">Cytoskeleton</keyword>
<dbReference type="GO" id="GO:0008574">
    <property type="term" value="F:plus-end-directed microtubule motor activity"/>
    <property type="evidence" value="ECO:0007669"/>
    <property type="project" value="TreeGrafter"/>
</dbReference>